<keyword evidence="5" id="KW-0325">Glycoprotein</keyword>
<evidence type="ECO:0000256" key="2">
    <source>
        <dbReference type="ARBA" id="ARBA00022692"/>
    </source>
</evidence>
<dbReference type="InterPro" id="IPR003663">
    <property type="entry name" value="Sugar/inositol_transpt"/>
</dbReference>
<protein>
    <submittedName>
        <fullName evidence="8">Solute carrier family 2, facilitated glucose transporter member 8</fullName>
    </submittedName>
</protein>
<evidence type="ECO:0000256" key="1">
    <source>
        <dbReference type="ARBA" id="ARBA00004141"/>
    </source>
</evidence>
<gene>
    <name evidence="8" type="ORF">EAI_08345</name>
</gene>
<feature type="transmembrane region" description="Helical" evidence="6">
    <location>
        <begin position="27"/>
        <end position="47"/>
    </location>
</feature>
<evidence type="ECO:0000256" key="5">
    <source>
        <dbReference type="ARBA" id="ARBA00023180"/>
    </source>
</evidence>
<dbReference type="EMBL" id="GL448616">
    <property type="protein sequence ID" value="EFN84065.1"/>
    <property type="molecule type" value="Genomic_DNA"/>
</dbReference>
<organism evidence="9">
    <name type="scientific">Harpegnathos saltator</name>
    <name type="common">Jerdon's jumping ant</name>
    <dbReference type="NCBI Taxonomy" id="610380"/>
    <lineage>
        <taxon>Eukaryota</taxon>
        <taxon>Metazoa</taxon>
        <taxon>Ecdysozoa</taxon>
        <taxon>Arthropoda</taxon>
        <taxon>Hexapoda</taxon>
        <taxon>Insecta</taxon>
        <taxon>Pterygota</taxon>
        <taxon>Neoptera</taxon>
        <taxon>Endopterygota</taxon>
        <taxon>Hymenoptera</taxon>
        <taxon>Apocrita</taxon>
        <taxon>Aculeata</taxon>
        <taxon>Formicoidea</taxon>
        <taxon>Formicidae</taxon>
        <taxon>Ponerinae</taxon>
        <taxon>Ponerini</taxon>
        <taxon>Harpegnathos</taxon>
    </lineage>
</organism>
<evidence type="ECO:0000313" key="9">
    <source>
        <dbReference type="Proteomes" id="UP000008237"/>
    </source>
</evidence>
<accession>E2BJQ7</accession>
<evidence type="ECO:0000313" key="8">
    <source>
        <dbReference type="EMBL" id="EFN84065.1"/>
    </source>
</evidence>
<comment type="subcellular location">
    <subcellularLocation>
        <location evidence="1">Membrane</location>
        <topology evidence="1">Multi-pass membrane protein</topology>
    </subcellularLocation>
</comment>
<feature type="transmembrane region" description="Helical" evidence="6">
    <location>
        <begin position="175"/>
        <end position="194"/>
    </location>
</feature>
<evidence type="ECO:0000256" key="6">
    <source>
        <dbReference type="SAM" id="Phobius"/>
    </source>
</evidence>
<evidence type="ECO:0000256" key="3">
    <source>
        <dbReference type="ARBA" id="ARBA00022989"/>
    </source>
</evidence>
<proteinExistence type="predicted"/>
<feature type="domain" description="Major facilitator superfamily (MFS) profile" evidence="7">
    <location>
        <begin position="1"/>
        <end position="301"/>
    </location>
</feature>
<dbReference type="SUPFAM" id="SSF103473">
    <property type="entry name" value="MFS general substrate transporter"/>
    <property type="match status" value="1"/>
</dbReference>
<dbReference type="GO" id="GO:0016020">
    <property type="term" value="C:membrane"/>
    <property type="evidence" value="ECO:0007669"/>
    <property type="project" value="UniProtKB-SubCell"/>
</dbReference>
<dbReference type="Proteomes" id="UP000008237">
    <property type="component" value="Unassembled WGS sequence"/>
</dbReference>
<dbReference type="PANTHER" id="PTHR48021:SF1">
    <property type="entry name" value="GH07001P-RELATED"/>
    <property type="match status" value="1"/>
</dbReference>
<keyword evidence="8" id="KW-0813">Transport</keyword>
<dbReference type="InParanoid" id="E2BJQ7"/>
<dbReference type="InterPro" id="IPR020846">
    <property type="entry name" value="MFS_dom"/>
</dbReference>
<feature type="transmembrane region" description="Helical" evidence="6">
    <location>
        <begin position="214"/>
        <end position="235"/>
    </location>
</feature>
<dbReference type="Pfam" id="PF00083">
    <property type="entry name" value="Sugar_tr"/>
    <property type="match status" value="1"/>
</dbReference>
<dbReference type="Gene3D" id="1.20.1250.20">
    <property type="entry name" value="MFS general substrate transporter like domains"/>
    <property type="match status" value="1"/>
</dbReference>
<dbReference type="InterPro" id="IPR005828">
    <property type="entry name" value="MFS_sugar_transport-like"/>
</dbReference>
<feature type="transmembrane region" description="Helical" evidence="6">
    <location>
        <begin position="247"/>
        <end position="267"/>
    </location>
</feature>
<keyword evidence="3 6" id="KW-1133">Transmembrane helix</keyword>
<reference evidence="8 9" key="1">
    <citation type="journal article" date="2010" name="Science">
        <title>Genomic comparison of the ants Camponotus floridanus and Harpegnathos saltator.</title>
        <authorList>
            <person name="Bonasio R."/>
            <person name="Zhang G."/>
            <person name="Ye C."/>
            <person name="Mutti N.S."/>
            <person name="Fang X."/>
            <person name="Qin N."/>
            <person name="Donahue G."/>
            <person name="Yang P."/>
            <person name="Li Q."/>
            <person name="Li C."/>
            <person name="Zhang P."/>
            <person name="Huang Z."/>
            <person name="Berger S.L."/>
            <person name="Reinberg D."/>
            <person name="Wang J."/>
            <person name="Liebig J."/>
        </authorList>
    </citation>
    <scope>NUCLEOTIDE SEQUENCE [LARGE SCALE GENOMIC DNA]</scope>
    <source>
        <strain evidence="8 9">R22 G/1</strain>
    </source>
</reference>
<evidence type="ECO:0000256" key="4">
    <source>
        <dbReference type="ARBA" id="ARBA00023136"/>
    </source>
</evidence>
<dbReference type="OrthoDB" id="4142200at2759"/>
<feature type="transmembrane region" description="Helical" evidence="6">
    <location>
        <begin position="110"/>
        <end position="131"/>
    </location>
</feature>
<dbReference type="GO" id="GO:0022857">
    <property type="term" value="F:transmembrane transporter activity"/>
    <property type="evidence" value="ECO:0007669"/>
    <property type="project" value="InterPro"/>
</dbReference>
<dbReference type="PANTHER" id="PTHR48021">
    <property type="match status" value="1"/>
</dbReference>
<dbReference type="AlphaFoldDB" id="E2BJQ7"/>
<name>E2BJQ7_HARSA</name>
<keyword evidence="9" id="KW-1185">Reference proteome</keyword>
<dbReference type="PRINTS" id="PR00171">
    <property type="entry name" value="SUGRTRNSPORT"/>
</dbReference>
<sequence>MYFHLLIDCGIMYAFVIAHVLDEEDAVWRYSLTCAVTCLMIPLINLLPESPLRYLARNDETNARISLKWFRGHAYKIDAEMEELKRLSLAVRSGKITREVLWNWRVARSFLACLFAFLTQQLGGVNIMLFYSLILFDFGGSGYLTVSEQTVVLGVVQVLSCLIATGLIDILGRRILLVISSALMGLFLILLGWFHDLRERDPEYDDIYYWMSPAWTTLFFAAYNLGVGPISWSLLGDSFPMEVRATAAACAAAFNWLLSLIATMTFGEMLDTLGVPRSMWLFASFCWLAGALCALLVKDTRGHSLAKIQEESLGVEEGQAVERDSPGRT</sequence>
<feature type="transmembrane region" description="Helical" evidence="6">
    <location>
        <begin position="279"/>
        <end position="297"/>
    </location>
</feature>
<keyword evidence="2 6" id="KW-0812">Transmembrane</keyword>
<evidence type="ECO:0000259" key="7">
    <source>
        <dbReference type="PROSITE" id="PS50850"/>
    </source>
</evidence>
<keyword evidence="4 6" id="KW-0472">Membrane</keyword>
<feature type="transmembrane region" description="Helical" evidence="6">
    <location>
        <begin position="151"/>
        <end position="168"/>
    </location>
</feature>
<feature type="transmembrane region" description="Helical" evidence="6">
    <location>
        <begin position="5"/>
        <end position="21"/>
    </location>
</feature>
<dbReference type="InterPro" id="IPR036259">
    <property type="entry name" value="MFS_trans_sf"/>
</dbReference>
<dbReference type="InterPro" id="IPR050549">
    <property type="entry name" value="MFS_Trehalose_Transporter"/>
</dbReference>
<keyword evidence="8" id="KW-0762">Sugar transport</keyword>
<dbReference type="PROSITE" id="PS50850">
    <property type="entry name" value="MFS"/>
    <property type="match status" value="1"/>
</dbReference>